<evidence type="ECO:0000313" key="3">
    <source>
        <dbReference type="EMBL" id="MCC9296738.1"/>
    </source>
</evidence>
<dbReference type="Pfam" id="PF06713">
    <property type="entry name" value="bPH_4"/>
    <property type="match status" value="1"/>
</dbReference>
<keyword evidence="4" id="KW-1185">Reference proteome</keyword>
<evidence type="ECO:0000259" key="2">
    <source>
        <dbReference type="Pfam" id="PF06713"/>
    </source>
</evidence>
<dbReference type="RefSeq" id="WP_229982148.1">
    <property type="nucleotide sequence ID" value="NZ_JAJJPB010000046.1"/>
</dbReference>
<sequence>MKFNSKIGWWFHITVVLFTIITLWLFYLYIINKIGSLAFILFISLLILFILPRYFLTYYVFEDSYLYIRSGLILNIKINYGDIISFKESNNIISSPALSMDRLEIKYYKNSFCDSILISPDKKQEFIDVLSKRIASQI</sequence>
<protein>
    <submittedName>
        <fullName evidence="3">PH domain-containing protein</fullName>
    </submittedName>
</protein>
<evidence type="ECO:0000313" key="4">
    <source>
        <dbReference type="Proteomes" id="UP001165422"/>
    </source>
</evidence>
<keyword evidence="1" id="KW-0812">Transmembrane</keyword>
<name>A0ABS8NA95_9CLOT</name>
<dbReference type="EMBL" id="JAJJPB010000046">
    <property type="protein sequence ID" value="MCC9296738.1"/>
    <property type="molecule type" value="Genomic_DNA"/>
</dbReference>
<reference evidence="3" key="1">
    <citation type="submission" date="2021-11" db="EMBL/GenBank/DDBJ databases">
        <authorList>
            <person name="Qingchun L."/>
            <person name="Dong Z."/>
            <person name="Zongwei Q."/>
            <person name="Jia Z."/>
            <person name="Duotao L."/>
        </authorList>
    </citation>
    <scope>NUCLEOTIDE SEQUENCE</scope>
    <source>
        <strain evidence="3">WLY-B-L2</strain>
    </source>
</reference>
<gene>
    <name evidence="3" type="ORF">LN736_18030</name>
</gene>
<evidence type="ECO:0000256" key="1">
    <source>
        <dbReference type="SAM" id="Phobius"/>
    </source>
</evidence>
<feature type="domain" description="Uncharacterized protein YyaB-like PH" evidence="2">
    <location>
        <begin position="57"/>
        <end position="133"/>
    </location>
</feature>
<proteinExistence type="predicted"/>
<dbReference type="InterPro" id="IPR009589">
    <property type="entry name" value="PH_YyaB-like"/>
</dbReference>
<feature type="transmembrane region" description="Helical" evidence="1">
    <location>
        <begin position="7"/>
        <end position="31"/>
    </location>
</feature>
<accession>A0ABS8NA95</accession>
<comment type="caution">
    <text evidence="3">The sequence shown here is derived from an EMBL/GenBank/DDBJ whole genome shotgun (WGS) entry which is preliminary data.</text>
</comment>
<organism evidence="3 4">
    <name type="scientific">Clostridium aromativorans</name>
    <dbReference type="NCBI Taxonomy" id="2836848"/>
    <lineage>
        <taxon>Bacteria</taxon>
        <taxon>Bacillati</taxon>
        <taxon>Bacillota</taxon>
        <taxon>Clostridia</taxon>
        <taxon>Eubacteriales</taxon>
        <taxon>Clostridiaceae</taxon>
        <taxon>Clostridium</taxon>
    </lineage>
</organism>
<dbReference type="Proteomes" id="UP001165422">
    <property type="component" value="Unassembled WGS sequence"/>
</dbReference>
<feature type="transmembrane region" description="Helical" evidence="1">
    <location>
        <begin position="37"/>
        <end position="61"/>
    </location>
</feature>
<keyword evidence="1" id="KW-0472">Membrane</keyword>
<keyword evidence="1" id="KW-1133">Transmembrane helix</keyword>